<evidence type="ECO:0000256" key="1">
    <source>
        <dbReference type="SAM" id="Coils"/>
    </source>
</evidence>
<evidence type="ECO:0000313" key="2">
    <source>
        <dbReference type="EMBL" id="KAG6960660.1"/>
    </source>
</evidence>
<dbReference type="EMBL" id="JAENGY010000545">
    <property type="protein sequence ID" value="KAG6960660.1"/>
    <property type="molecule type" value="Genomic_DNA"/>
</dbReference>
<name>A0A8J5M2D7_9STRA</name>
<comment type="caution">
    <text evidence="2">The sequence shown here is derived from an EMBL/GenBank/DDBJ whole genome shotgun (WGS) entry which is preliminary data.</text>
</comment>
<sequence length="840" mass="97859">MDHAADVTLTLRGERVSLRNAMSSVYNRDHHELLVATPTALYLYGKMLTAGGELLTTLAAEENAHYQFALHLPWLDAYSVAVTTSTGQVEHRIVSSDLKTSLTSNTLVDKGGQFYTALANPHRRELITADTDGGIKVWALRVIATAQNTGGFKGHFDLMRYSSEQTKKPYYRYLRMSFDGQKIFAATNTKVFVFDAASCHRLPCCLREDRRTIFSMECGSNGNSIYLVFRTNMRKVCKYTFIVKKGLPQFQKEKVSVVALVDDEDESILLLDYEPGNRRSRQRLSRKEEEEEIHESSKPSYEIPFLQWEKMSERLTTRHQTIPPEVLQRERLKSRTEYLELRLRMVAQCELEVQEEEERAGPCEEECEPPQQVFIFEHFVKRLLGDKDSPTSWENSSLETQQKEIMLALMDPAVQIAAMRNDIELPDVSGSCMEDFDILALAAKFVPWWTASRNIHRRDFLKREAHEASTNKAILEILSKEQHSENGENNGVIKDFFESYFRSETARHIFLKKRLFYLRRKSRIASVARYGKLPAPLVMETLPLPLVDAFNFVERENVEKTGAEELIEVEDQAVPEEPEAVIEEQSNVDSIVNQREQEEEELRRLEDEKTKITLELSYMTQEDALSREYNDSCVESDEEIDEPSLVLPKRTDFSRSYFFGNLPAHYRKVASSGWRAGSGVDNGDEEFEEEEQLERERERQRLLEEQEAERLLELERQVERARIEKEREEKAFQFRRVRQAELRKVLQYQAELEAQRKADLEVARERAERSQMQRDDEHSCWHRDQLLRDQNGMQLEDQLAFQIRKELREAAAARELERDRFVRTAFLSELYTPSSYDEHQ</sequence>
<feature type="coiled-coil region" evidence="1">
    <location>
        <begin position="581"/>
        <end position="622"/>
    </location>
</feature>
<keyword evidence="1" id="KW-0175">Coiled coil</keyword>
<feature type="coiled-coil region" evidence="1">
    <location>
        <begin position="686"/>
        <end position="731"/>
    </location>
</feature>
<reference evidence="2" key="1">
    <citation type="submission" date="2021-01" db="EMBL/GenBank/DDBJ databases">
        <title>Phytophthora aleatoria, a newly-described species from Pinus radiata is distinct from Phytophthora cactorum isolates based on comparative genomics.</title>
        <authorList>
            <person name="Mcdougal R."/>
            <person name="Panda P."/>
            <person name="Williams N."/>
            <person name="Studholme D.J."/>
        </authorList>
    </citation>
    <scope>NUCLEOTIDE SEQUENCE</scope>
    <source>
        <strain evidence="2">NZFS 4037</strain>
    </source>
</reference>
<proteinExistence type="predicted"/>
<evidence type="ECO:0000313" key="3">
    <source>
        <dbReference type="Proteomes" id="UP000709295"/>
    </source>
</evidence>
<organism evidence="2 3">
    <name type="scientific">Phytophthora aleatoria</name>
    <dbReference type="NCBI Taxonomy" id="2496075"/>
    <lineage>
        <taxon>Eukaryota</taxon>
        <taxon>Sar</taxon>
        <taxon>Stramenopiles</taxon>
        <taxon>Oomycota</taxon>
        <taxon>Peronosporomycetes</taxon>
        <taxon>Peronosporales</taxon>
        <taxon>Peronosporaceae</taxon>
        <taxon>Phytophthora</taxon>
    </lineage>
</organism>
<keyword evidence="3" id="KW-1185">Reference proteome</keyword>
<dbReference type="Proteomes" id="UP000709295">
    <property type="component" value="Unassembled WGS sequence"/>
</dbReference>
<gene>
    <name evidence="2" type="ORF">JG688_00009480</name>
</gene>
<accession>A0A8J5M2D7</accession>
<protein>
    <submittedName>
        <fullName evidence="2">Uncharacterized protein</fullName>
    </submittedName>
</protein>
<dbReference type="AlphaFoldDB" id="A0A8J5M2D7"/>